<dbReference type="PROSITE" id="PS51077">
    <property type="entry name" value="HTH_ICLR"/>
    <property type="match status" value="1"/>
</dbReference>
<dbReference type="InterPro" id="IPR005471">
    <property type="entry name" value="Tscrpt_reg_IclR_N"/>
</dbReference>
<comment type="caution">
    <text evidence="6">The sequence shown here is derived from an EMBL/GenBank/DDBJ whole genome shotgun (WGS) entry which is preliminary data.</text>
</comment>
<keyword evidence="3" id="KW-0804">Transcription</keyword>
<dbReference type="InterPro" id="IPR036388">
    <property type="entry name" value="WH-like_DNA-bd_sf"/>
</dbReference>
<keyword evidence="7" id="KW-1185">Reference proteome</keyword>
<protein>
    <submittedName>
        <fullName evidence="6">IclR family transcriptional regulator</fullName>
    </submittedName>
</protein>
<name>A0ABS7PUS7_9SPHN</name>
<dbReference type="SUPFAM" id="SSF46785">
    <property type="entry name" value="Winged helix' DNA-binding domain"/>
    <property type="match status" value="1"/>
</dbReference>
<dbReference type="EMBL" id="JAINVV010000007">
    <property type="protein sequence ID" value="MBY8823754.1"/>
    <property type="molecule type" value="Genomic_DNA"/>
</dbReference>
<evidence type="ECO:0000259" key="5">
    <source>
        <dbReference type="PROSITE" id="PS51078"/>
    </source>
</evidence>
<dbReference type="Gene3D" id="3.30.450.40">
    <property type="match status" value="1"/>
</dbReference>
<feature type="domain" description="IclR-ED" evidence="5">
    <location>
        <begin position="80"/>
        <end position="263"/>
    </location>
</feature>
<accession>A0ABS7PUS7</accession>
<dbReference type="Proteomes" id="UP000706039">
    <property type="component" value="Unassembled WGS sequence"/>
</dbReference>
<dbReference type="PANTHER" id="PTHR30136">
    <property type="entry name" value="HELIX-TURN-HELIX TRANSCRIPTIONAL REGULATOR, ICLR FAMILY"/>
    <property type="match status" value="1"/>
</dbReference>
<dbReference type="PANTHER" id="PTHR30136:SF8">
    <property type="entry name" value="TRANSCRIPTIONAL REGULATORY PROTEIN"/>
    <property type="match status" value="1"/>
</dbReference>
<dbReference type="InterPro" id="IPR036390">
    <property type="entry name" value="WH_DNA-bd_sf"/>
</dbReference>
<evidence type="ECO:0000256" key="1">
    <source>
        <dbReference type="ARBA" id="ARBA00023015"/>
    </source>
</evidence>
<evidence type="ECO:0000259" key="4">
    <source>
        <dbReference type="PROSITE" id="PS51077"/>
    </source>
</evidence>
<evidence type="ECO:0000313" key="6">
    <source>
        <dbReference type="EMBL" id="MBY8823754.1"/>
    </source>
</evidence>
<organism evidence="6 7">
    <name type="scientific">Sphingomonas colocasiae</name>
    <dbReference type="NCBI Taxonomy" id="1848973"/>
    <lineage>
        <taxon>Bacteria</taxon>
        <taxon>Pseudomonadati</taxon>
        <taxon>Pseudomonadota</taxon>
        <taxon>Alphaproteobacteria</taxon>
        <taxon>Sphingomonadales</taxon>
        <taxon>Sphingomonadaceae</taxon>
        <taxon>Sphingomonas</taxon>
    </lineage>
</organism>
<proteinExistence type="predicted"/>
<dbReference type="InterPro" id="IPR014757">
    <property type="entry name" value="Tscrpt_reg_IclR_C"/>
</dbReference>
<evidence type="ECO:0000256" key="2">
    <source>
        <dbReference type="ARBA" id="ARBA00023125"/>
    </source>
</evidence>
<dbReference type="InterPro" id="IPR050707">
    <property type="entry name" value="HTH_MetabolicPath_Reg"/>
</dbReference>
<keyword evidence="2" id="KW-0238">DNA-binding</keyword>
<dbReference type="Gene3D" id="1.10.10.10">
    <property type="entry name" value="Winged helix-like DNA-binding domain superfamily/Winged helix DNA-binding domain"/>
    <property type="match status" value="1"/>
</dbReference>
<dbReference type="CDD" id="cd00090">
    <property type="entry name" value="HTH_ARSR"/>
    <property type="match status" value="1"/>
</dbReference>
<gene>
    <name evidence="6" type="ORF">K7G82_15725</name>
</gene>
<evidence type="ECO:0000313" key="7">
    <source>
        <dbReference type="Proteomes" id="UP000706039"/>
    </source>
</evidence>
<dbReference type="InterPro" id="IPR011991">
    <property type="entry name" value="ArsR-like_HTH"/>
</dbReference>
<dbReference type="RefSeq" id="WP_222990864.1">
    <property type="nucleotide sequence ID" value="NZ_JAINVV010000007.1"/>
</dbReference>
<dbReference type="SMART" id="SM00346">
    <property type="entry name" value="HTH_ICLR"/>
    <property type="match status" value="1"/>
</dbReference>
<keyword evidence="1" id="KW-0805">Transcription regulation</keyword>
<dbReference type="InterPro" id="IPR029016">
    <property type="entry name" value="GAF-like_dom_sf"/>
</dbReference>
<dbReference type="Pfam" id="PF09339">
    <property type="entry name" value="HTH_IclR"/>
    <property type="match status" value="1"/>
</dbReference>
<evidence type="ECO:0000256" key="3">
    <source>
        <dbReference type="ARBA" id="ARBA00023163"/>
    </source>
</evidence>
<sequence length="273" mass="29921">MSDRDLRRQSPTIGLGNIESVATAANIIDLLAERGSKVSVQDVADILGITKSRASRHLTNLEELGLVGRQGSRGYELGWRLMRWGQIAARRMDIGMVLDEHLTALGRETQLTVLLCTPADGDAVVVRTIPAPQAIHINVEPGLVLGLPDSPSARIVFAFLPKEAREARLEHLCTREASFRIGDRAEFMEQVSKIQRDYYCWTRDKFNLGHGALAAPVFDQGENLSAVVTLMVPRGDLAEHGPSRAMLQSLIRCCAQSSRRLGSRLQYPGVSAG</sequence>
<dbReference type="PROSITE" id="PS51078">
    <property type="entry name" value="ICLR_ED"/>
    <property type="match status" value="1"/>
</dbReference>
<dbReference type="Pfam" id="PF01614">
    <property type="entry name" value="IclR_C"/>
    <property type="match status" value="1"/>
</dbReference>
<feature type="domain" description="HTH iclR-type" evidence="4">
    <location>
        <begin position="18"/>
        <end position="79"/>
    </location>
</feature>
<reference evidence="6 7" key="1">
    <citation type="submission" date="2021-08" db="EMBL/GenBank/DDBJ databases">
        <authorList>
            <person name="Tuo L."/>
        </authorList>
    </citation>
    <scope>NUCLEOTIDE SEQUENCE [LARGE SCALE GENOMIC DNA]</scope>
    <source>
        <strain evidence="6 7">JCM 31229</strain>
    </source>
</reference>
<dbReference type="SUPFAM" id="SSF55781">
    <property type="entry name" value="GAF domain-like"/>
    <property type="match status" value="1"/>
</dbReference>